<evidence type="ECO:0000313" key="12">
    <source>
        <dbReference type="Proteomes" id="UP000185544"/>
    </source>
</evidence>
<dbReference type="GO" id="GO:0044874">
    <property type="term" value="P:lipoprotein localization to outer membrane"/>
    <property type="evidence" value="ECO:0007669"/>
    <property type="project" value="TreeGrafter"/>
</dbReference>
<feature type="domain" description="MacB-like periplasmic core" evidence="10">
    <location>
        <begin position="27"/>
        <end position="130"/>
    </location>
</feature>
<comment type="similarity">
    <text evidence="2">Belongs to the ABC-4 integral membrane protein family. LolC/E subfamily.</text>
</comment>
<protein>
    <recommendedName>
        <fullName evidence="13">ABC3 transporter permease protein domain-containing protein</fullName>
    </recommendedName>
</protein>
<dbReference type="KEGG" id="pabo:BCY86_01370"/>
<evidence type="ECO:0000259" key="9">
    <source>
        <dbReference type="Pfam" id="PF02687"/>
    </source>
</evidence>
<dbReference type="PANTHER" id="PTHR30489:SF0">
    <property type="entry name" value="LIPOPROTEIN-RELEASING SYSTEM TRANSMEMBRANE PROTEIN LOLE"/>
    <property type="match status" value="1"/>
</dbReference>
<keyword evidence="3" id="KW-1003">Cell membrane</keyword>
<evidence type="ECO:0000256" key="1">
    <source>
        <dbReference type="ARBA" id="ARBA00004651"/>
    </source>
</evidence>
<feature type="transmembrane region" description="Helical" evidence="8">
    <location>
        <begin position="444"/>
        <end position="477"/>
    </location>
</feature>
<name>A0A1L6MVH1_9BACT</name>
<dbReference type="InterPro" id="IPR051447">
    <property type="entry name" value="Lipoprotein-release_system"/>
</dbReference>
<evidence type="ECO:0000256" key="5">
    <source>
        <dbReference type="ARBA" id="ARBA00022989"/>
    </source>
</evidence>
<feature type="compositionally biased region" description="Low complexity" evidence="7">
    <location>
        <begin position="156"/>
        <end position="169"/>
    </location>
</feature>
<evidence type="ECO:0000259" key="10">
    <source>
        <dbReference type="Pfam" id="PF12704"/>
    </source>
</evidence>
<dbReference type="RefSeq" id="WP_075276127.1">
    <property type="nucleotide sequence ID" value="NZ_CP016908.1"/>
</dbReference>
<evidence type="ECO:0000256" key="8">
    <source>
        <dbReference type="SAM" id="Phobius"/>
    </source>
</evidence>
<feature type="compositionally biased region" description="Polar residues" evidence="7">
    <location>
        <begin position="186"/>
        <end position="204"/>
    </location>
</feature>
<dbReference type="PANTHER" id="PTHR30489">
    <property type="entry name" value="LIPOPROTEIN-RELEASING SYSTEM TRANSMEMBRANE PROTEIN LOLE"/>
    <property type="match status" value="1"/>
</dbReference>
<dbReference type="InterPro" id="IPR003838">
    <property type="entry name" value="ABC3_permease_C"/>
</dbReference>
<feature type="transmembrane region" description="Helical" evidence="8">
    <location>
        <begin position="497"/>
        <end position="520"/>
    </location>
</feature>
<accession>A0A1L6MVH1</accession>
<comment type="subcellular location">
    <subcellularLocation>
        <location evidence="1">Cell membrane</location>
        <topology evidence="1">Multi-pass membrane protein</topology>
    </subcellularLocation>
</comment>
<dbReference type="Pfam" id="PF12704">
    <property type="entry name" value="MacB_PCD"/>
    <property type="match status" value="1"/>
</dbReference>
<proteinExistence type="inferred from homology"/>
<keyword evidence="6 8" id="KW-0472">Membrane</keyword>
<evidence type="ECO:0000256" key="6">
    <source>
        <dbReference type="ARBA" id="ARBA00023136"/>
    </source>
</evidence>
<dbReference type="Proteomes" id="UP000185544">
    <property type="component" value="Chromosome"/>
</dbReference>
<reference evidence="11 12" key="1">
    <citation type="submission" date="2016-08" db="EMBL/GenBank/DDBJ databases">
        <title>Identification and validation of antigenic proteins from Pajaroellobacter abortibovis using de-novo genome sequence assembly and reverse vaccinology.</title>
        <authorList>
            <person name="Welly B.T."/>
            <person name="Miller M.R."/>
            <person name="Stott J.L."/>
            <person name="Blanchard M.T."/>
            <person name="Islas-Trejo A.D."/>
            <person name="O'Rourke S.M."/>
            <person name="Young A.E."/>
            <person name="Medrano J.F."/>
            <person name="Van Eenennaam A.L."/>
        </authorList>
    </citation>
    <scope>NUCLEOTIDE SEQUENCE [LARGE SCALE GENOMIC DNA]</scope>
    <source>
        <strain evidence="11 12">BTF92-0548A/99-0131</strain>
    </source>
</reference>
<dbReference type="STRING" id="1882918.BCY86_01370"/>
<evidence type="ECO:0000256" key="2">
    <source>
        <dbReference type="ARBA" id="ARBA00005236"/>
    </source>
</evidence>
<dbReference type="InterPro" id="IPR025857">
    <property type="entry name" value="MacB_PCD"/>
</dbReference>
<evidence type="ECO:0000256" key="4">
    <source>
        <dbReference type="ARBA" id="ARBA00022692"/>
    </source>
</evidence>
<gene>
    <name evidence="11" type="ORF">BCY86_01370</name>
</gene>
<feature type="compositionally biased region" description="Basic and acidic residues" evidence="7">
    <location>
        <begin position="143"/>
        <end position="154"/>
    </location>
</feature>
<evidence type="ECO:0008006" key="13">
    <source>
        <dbReference type="Google" id="ProtNLM"/>
    </source>
</evidence>
<evidence type="ECO:0000256" key="7">
    <source>
        <dbReference type="SAM" id="MobiDB-lite"/>
    </source>
</evidence>
<feature type="transmembrane region" description="Helical" evidence="8">
    <location>
        <begin position="396"/>
        <end position="423"/>
    </location>
</feature>
<feature type="domain" description="ABC3 transporter permease C-terminal" evidence="9">
    <location>
        <begin position="400"/>
        <end position="524"/>
    </location>
</feature>
<sequence>MPSLHYALSLAVRHMFSKKRTFISIGTWFSILGVALGVAALAIVMSVTGGFKDQFREKVLGTNAHVLILKYSIEFQEYHEIMKSVESIPGVIGIAPFLISPMMITHRERTAASVLLKGVDPNLMPNVLDLPKHIVKGNLKELRYPDAKPPDRTVHSSPFSSSSTQKSNSLPFPLTGEESQRPRAFLSTTQEQITSEGSAPSIASPSALVLRDNVPDPLWHIIPPPPPPSGNIVPQEGFDSILPEEILLDTIHPPIDACSQSPQNIRLPGVVVGHTLAEQINVTIGDCAQIASPPLDSYFGGHLSSPIVKQFRVIAIFNAGFDQYDSRFIYTDLYEAQKFYAYGDNVTGIEIKVNDIERAPAIAKEISKALNSNIYHTMDWHELNHNLFTALIIQQIGMSIVLALIIIVATFTVVATLIMIVLDKRKEIALLKAIGAKNSIILRIFLYQGLFIGTMGTVLGLILGALICKSLLAFGFPLDPKVYFVSQLPVNLRINEFLIAGSFALSICIIATLFPALYAARLQPSDGLRAD</sequence>
<dbReference type="GO" id="GO:0098797">
    <property type="term" value="C:plasma membrane protein complex"/>
    <property type="evidence" value="ECO:0007669"/>
    <property type="project" value="TreeGrafter"/>
</dbReference>
<keyword evidence="4 8" id="KW-0812">Transmembrane</keyword>
<dbReference type="Pfam" id="PF02687">
    <property type="entry name" value="FtsX"/>
    <property type="match status" value="1"/>
</dbReference>
<dbReference type="AlphaFoldDB" id="A0A1L6MVH1"/>
<evidence type="ECO:0000313" key="11">
    <source>
        <dbReference type="EMBL" id="APR99478.1"/>
    </source>
</evidence>
<organism evidence="11 12">
    <name type="scientific">Pajaroellobacter abortibovis</name>
    <dbReference type="NCBI Taxonomy" id="1882918"/>
    <lineage>
        <taxon>Bacteria</taxon>
        <taxon>Pseudomonadati</taxon>
        <taxon>Myxococcota</taxon>
        <taxon>Polyangia</taxon>
        <taxon>Polyangiales</taxon>
        <taxon>Polyangiaceae</taxon>
    </lineage>
</organism>
<dbReference type="EMBL" id="CP016908">
    <property type="protein sequence ID" value="APR99478.1"/>
    <property type="molecule type" value="Genomic_DNA"/>
</dbReference>
<evidence type="ECO:0000256" key="3">
    <source>
        <dbReference type="ARBA" id="ARBA00022475"/>
    </source>
</evidence>
<keyword evidence="5 8" id="KW-1133">Transmembrane helix</keyword>
<keyword evidence="12" id="KW-1185">Reference proteome</keyword>
<feature type="region of interest" description="Disordered" evidence="7">
    <location>
        <begin position="143"/>
        <end position="206"/>
    </location>
</feature>
<dbReference type="OrthoDB" id="9808461at2"/>
<feature type="transmembrane region" description="Helical" evidence="8">
    <location>
        <begin position="21"/>
        <end position="45"/>
    </location>
</feature>